<accession>A0A2S2P7C6</accession>
<evidence type="ECO:0000313" key="1">
    <source>
        <dbReference type="EMBL" id="MBY25343.1"/>
    </source>
</evidence>
<reference evidence="1" key="1">
    <citation type="submission" date="2018-04" db="EMBL/GenBank/DDBJ databases">
        <title>Transcriptome of Schizaphis graminum biotype I.</title>
        <authorList>
            <person name="Scully E.D."/>
            <person name="Geib S.M."/>
            <person name="Palmer N.A."/>
            <person name="Koch K."/>
            <person name="Bradshaw J."/>
            <person name="Heng-Moss T."/>
            <person name="Sarath G."/>
        </authorList>
    </citation>
    <scope>NUCLEOTIDE SEQUENCE</scope>
</reference>
<protein>
    <submittedName>
        <fullName evidence="1">Uncharacterized protein</fullName>
    </submittedName>
</protein>
<organism evidence="1">
    <name type="scientific">Schizaphis graminum</name>
    <name type="common">Green bug aphid</name>
    <dbReference type="NCBI Taxonomy" id="13262"/>
    <lineage>
        <taxon>Eukaryota</taxon>
        <taxon>Metazoa</taxon>
        <taxon>Ecdysozoa</taxon>
        <taxon>Arthropoda</taxon>
        <taxon>Hexapoda</taxon>
        <taxon>Insecta</taxon>
        <taxon>Pterygota</taxon>
        <taxon>Neoptera</taxon>
        <taxon>Paraneoptera</taxon>
        <taxon>Hemiptera</taxon>
        <taxon>Sternorrhyncha</taxon>
        <taxon>Aphidomorpha</taxon>
        <taxon>Aphidoidea</taxon>
        <taxon>Aphididae</taxon>
        <taxon>Aphidini</taxon>
        <taxon>Schizaphis</taxon>
    </lineage>
</organism>
<proteinExistence type="predicted"/>
<sequence>MQKINWADRITNEEVLEKVSERKSMWKSIQKRRNELIGHILRHDGLLLLILEGVIDGKNHRGRPRLQYVNQIMEDQECNSYQELKRKASDREAWKLLHTNH</sequence>
<gene>
    <name evidence="1" type="ORF">g.94073</name>
</gene>
<dbReference type="EMBL" id="GGMR01012724">
    <property type="protein sequence ID" value="MBY25343.1"/>
    <property type="molecule type" value="Transcribed_RNA"/>
</dbReference>
<dbReference type="AlphaFoldDB" id="A0A2S2P7C6"/>
<name>A0A2S2P7C6_SCHGA</name>